<protein>
    <recommendedName>
        <fullName evidence="2">PKD domain-containing protein</fullName>
    </recommendedName>
</protein>
<dbReference type="Gene3D" id="2.60.40.10">
    <property type="entry name" value="Immunoglobulins"/>
    <property type="match status" value="32"/>
</dbReference>
<dbReference type="InterPro" id="IPR035986">
    <property type="entry name" value="PKD_dom_sf"/>
</dbReference>
<feature type="region of interest" description="Disordered" evidence="1">
    <location>
        <begin position="1327"/>
        <end position="1359"/>
    </location>
</feature>
<evidence type="ECO:0000313" key="4">
    <source>
        <dbReference type="Proteomes" id="UP000463951"/>
    </source>
</evidence>
<name>A0A499V0M2_9ACTN</name>
<dbReference type="InterPro" id="IPR000601">
    <property type="entry name" value="PKD_dom"/>
</dbReference>
<evidence type="ECO:0000259" key="2">
    <source>
        <dbReference type="PROSITE" id="PS50093"/>
    </source>
</evidence>
<dbReference type="InterPro" id="IPR002909">
    <property type="entry name" value="IPT_dom"/>
</dbReference>
<dbReference type="SUPFAM" id="SSF81296">
    <property type="entry name" value="E set domains"/>
    <property type="match status" value="3"/>
</dbReference>
<evidence type="ECO:0000313" key="3">
    <source>
        <dbReference type="EMBL" id="BBJ45898.1"/>
    </source>
</evidence>
<feature type="region of interest" description="Disordered" evidence="1">
    <location>
        <begin position="1827"/>
        <end position="1851"/>
    </location>
</feature>
<evidence type="ECO:0000256" key="1">
    <source>
        <dbReference type="SAM" id="MobiDB-lite"/>
    </source>
</evidence>
<dbReference type="EMBL" id="AP019620">
    <property type="protein sequence ID" value="BBJ45898.1"/>
    <property type="molecule type" value="Genomic_DNA"/>
</dbReference>
<dbReference type="Proteomes" id="UP000463951">
    <property type="component" value="Chromosome"/>
</dbReference>
<feature type="compositionally biased region" description="Polar residues" evidence="1">
    <location>
        <begin position="636"/>
        <end position="654"/>
    </location>
</feature>
<dbReference type="CDD" id="cd00102">
    <property type="entry name" value="IPT"/>
    <property type="match status" value="3"/>
</dbReference>
<dbReference type="PROSITE" id="PS50093">
    <property type="entry name" value="PKD"/>
    <property type="match status" value="1"/>
</dbReference>
<dbReference type="SMART" id="SM00429">
    <property type="entry name" value="IPT"/>
    <property type="match status" value="3"/>
</dbReference>
<reference evidence="3 4" key="1">
    <citation type="journal article" date="2020" name="Int. J. Syst. Evol. Microbiol.">
        <title>Reclassification of Streptomyces castelarensis and Streptomyces sporoclivatus as later heterotypic synonyms of Streptomyces antimycoticus.</title>
        <authorList>
            <person name="Komaki H."/>
            <person name="Tamura T."/>
        </authorList>
    </citation>
    <scope>NUCLEOTIDE SEQUENCE [LARGE SCALE GENOMIC DNA]</scope>
    <source>
        <strain evidence="3 4">NBRC 100767</strain>
    </source>
</reference>
<dbReference type="InterPro" id="IPR032109">
    <property type="entry name" value="Big_3_5"/>
</dbReference>
<proteinExistence type="predicted"/>
<dbReference type="InterPro" id="IPR022409">
    <property type="entry name" value="PKD/Chitinase_dom"/>
</dbReference>
<gene>
    <name evidence="3" type="ORF">SSPO_086160</name>
</gene>
<feature type="compositionally biased region" description="Polar residues" evidence="1">
    <location>
        <begin position="1838"/>
        <end position="1848"/>
    </location>
</feature>
<sequence>MPFRPHGLILVTDPGENCIAVVDPESRRLVPTLSAPIPLPARRMPDRLVVHTELDGLDALAAFHRGTLLDRLPGAPDGPALTGARAGEWPGIDIARPLGTFELFNQFSGIYPDQGPYSGGTLVTIIGSHFSGATAVFFGSRRAASFSVLDDQTIIAVSPSGTGAVPIKVTTPGGTAPIGFFYYVAWPTLTGLLPIAGPIGGGNIVELTGVNLSTARLVRFGNALASPTAVSDQHLLVAAPPASGPGTVSLYVISVGGVSNRLLYTYAPVPVLTEVSPATGSVAGGETIVLTGTGLTYVTGVTIGGVPAASFESYSDTLLAVVTPPGVPGPADITVTTAGGSVTVPGGFAYTASTTTAITSAPDPSVVGRPVTFTAVVTGVPPTAGTPTGTVTVDFGDGSPSVNASLTDGTATVSHVYTAPSVTPYAITAEYGGAAYFTPSTGTDTQTVEAAATTTTVASTPDPSVPGQSVTFVAQVAPAPPGAGAPTGTVTFDFGDATPTVTLPLANGAATVAHAYTDVPGSPYAVTATYNGDTNFTSSVGTDSHTVEQAGTATAVASAPDPSTVGEPVTVTATVTAVSPGAGTPTGTVTLDFGDGTPPVTPPLTGGSVTATHTYTSATGSPYGITATYSGDSNFSASTGTDPQSVGQSSTATAVASAPDPSAAGEPVTVTATVTAVSPGAGTPTGTVTLDFGDGTPPVTAPVSGGQATATHTYASAAGSPYPISATYNGDADFRTSLGTDSQTVQPAATATAVTTAPDPSTVGDPVTFTATVTAVLPGAGAPTGTVTFDPGDGTPPITATLTGDTATATYAYTDTAGSPYTVTATYNGDTDFTASSGTDSQTVVPAATATAIASVPDPSTVGQSTTFVAKVTPGTPAAGSPTGTVTFEFSDNTPPVTAPVTGGTATVTHTNPESATPYTVAVTYSGDQNFHPSSAAGTHQVVQAVSTTVLTASPSPSVTGEPVTFTATVSAAPPASGTPTGTVTFDFGDGTAPVVLPLTGGTATTDHAYTTAAGSPYTVTVSYDGDANFVASVGTGLHTVDPAATATTITATPDPTVTGELVTVTVAPTGPGAGTPTGPVTIDFGDGTPPVTAELVAGSAAVVHAYTSTAGSPYTISAEYGGDTDFAPSENSIDHAVAPAATTTVVTSSPSPSAVGQTVTLIARVAPVPPGAGAPTGTVTFDFGDGSAAATATIAGGVASTSHAFISTAGSPYTVTSTYSGDDNFAASTGISAHQVEMSVSATSTTVSSAPDPSVAGEAVTVSATVAVLPPASGTATGTVTFQFGDDSPAMTVPLTGDTATTSHVYTSTAGSPYTISAEYSGDGDFTGSTGLDTQTVTPSSSSTAVSSAPDPSVTGEPVTFTATVTPGQVGAGTPTGAVTFDFGDGSPAVRAPLDNGTAIAVYAYRSTAGSPYAVTATYSGDASFTGSTDTDTQTVNPATTSTTVFSSPDPSQAGEPVTITASVTVLAPGSGTPGGTVIFDFGDGTPTVTAASVAGVATVTHAYTGTSGSPYTITATYDDDGGFASSTGTDVHTVQPASTTTTVTADPDPSVVGEQLTVTATVAPLAPGAGVPTGTATFDFGDGTAPVTVPLTGGAAILAHTYASSLGSPYTITTTYSGSDDFRSSVSTETHTVLPAATTTTMSSAPQPSIVGQPVTFTATVAPVAPGGGSSAGTVTFDFGDGSAPAAVPVVDGLATAVYAYTSAAGSPYTVTATYGGDRDFTASGDTVTHSVGRASTAMAVTSTPDPSVAGQPVTVTATLSVVAPGAGTPTGTITFDFGDGTAPVTAPVTAGVASATHAWTDTSGSPYTITADYSSDGDFTASSGTHTHTVAPADTHTNVVSSPDPSVTGRPVTITATVSAVAPGAGTPTGTVIVDPGDGTAPVTASLTGGVATVTHSYTDASGSPYTITATYSGDADFTASSGTDTQTVGLASTTTSLSGLPEPSVTGQPVTFQARVAPVAPGEGSPTGTVTYDFGDGTAPVNVPVTDCVATAVHTYATAAGGPYTVTAAYGGDDHFIGSVDAETHFVERASSTTTVDSSPNPSVTGQPVTVTATVSAIAPGAGTPTGTVTFDFGDGTPTATAPVTGGAATLTHGYPTALNSPYTITADYSGDADFAPSSGTDTQNVTPAATDTTVTSAPDPSVPGQQVTIAATVAPAAPGSGIPTGSVTFDPGDGTPTVTAPLVAGSASITHTYAGTSGSPYTITAAYSGDADFTASTGTDTQTVGQADTATTVGTSPDPSVAGEVVTLTARVSAVAPGAGSPTGSVTFDFGDGTPTVTAPVTGGVASATHAYTTSVGSPFTVTAAYGGDPDFAPSTATGTHTVLVSAATTSTTVTSSPDPSVTGLPVTFTATVAPTPPGAGVPTGTVTFDFGDGSAPATASLSAGVATVVHAYSTAAGSPYTVTADYSGDVNFSTSAGTDTHTVTPATTTTTVASAPDPSVVGRPAALTAAVAPVSPGAGVPTGTVTFDFGDGSPVASASLTGGAATINHAYASADGFTVTATYAGDTSYTSSTGTDTQTVDQAATATTLVSSPNPTVSGQPVTLTATVVPIAPGAGVPTGTVTFGFGDGTPTVTAPLSGGLASVSHSFTGASGGPYTVTATYNGDANFTASAATDVQTVDRTATITAVASSPDPSVTGQTVTLTATVSALAPGAGTPTGTVTFNPGDGTPAITSTLSGGTATATHAYTGAAGSPYTVNATYNGDTNHTSSTGTDTQTVNRAATTTTVASSPDPTVAGQTVTLTATVTPVGPGSGTPTGTVTFTYGDGAPAATAPVTGGVATVTHVYAGTSGSPYAVTATYNGDAGYTSSTGTDTQTVNRAATITAVASSPDPSVTGQTVTLTATVASVSPGAGTPTGTVTFSFGDGTPTVTAPLSGGTATTNHAYTTRTGSPFTVTATYNGDTNYTTSTGTDTQTVGRAATTTAVVSAPDPSATGESVTLTATVASASPGAGTPTGTVTFSFGDGTNNATATLSGGVATVTHTYTTKAGSPFPITATYNGDTNFSPSSGTDTQTLNAKTVTTTTVTSIPDPSVVGQQVTISATVSSPTGIPAGAVTFSFGDGTNTAVGILLNGIATVTHTYTTTTGSPFTITATYNGTDNFATSSGTDTQTVNKAATTTSVVSSPNPSTVSDPVTVTATVSSVAPGTGRPTGTVTLAITERTPQVVTLVNGTASATFNPLQKGTHTVTANYNGDVNYATSSATTTQTVNTGQG</sequence>
<feature type="compositionally biased region" description="Low complexity" evidence="1">
    <location>
        <begin position="1337"/>
        <end position="1355"/>
    </location>
</feature>
<feature type="region of interest" description="Disordered" evidence="1">
    <location>
        <begin position="636"/>
        <end position="666"/>
    </location>
</feature>
<dbReference type="Pfam" id="PF01833">
    <property type="entry name" value="TIG"/>
    <property type="match status" value="3"/>
</dbReference>
<feature type="domain" description="PKD" evidence="2">
    <location>
        <begin position="2463"/>
        <end position="2519"/>
    </location>
</feature>
<dbReference type="GO" id="GO:0005975">
    <property type="term" value="P:carbohydrate metabolic process"/>
    <property type="evidence" value="ECO:0007669"/>
    <property type="project" value="UniProtKB-ARBA"/>
</dbReference>
<feature type="compositionally biased region" description="Polar residues" evidence="1">
    <location>
        <begin position="2122"/>
        <end position="2143"/>
    </location>
</feature>
<dbReference type="InterPro" id="IPR013783">
    <property type="entry name" value="Ig-like_fold"/>
</dbReference>
<organism evidence="3 4">
    <name type="scientific">Streptomyces antimycoticus</name>
    <dbReference type="NCBI Taxonomy" id="68175"/>
    <lineage>
        <taxon>Bacteria</taxon>
        <taxon>Bacillati</taxon>
        <taxon>Actinomycetota</taxon>
        <taxon>Actinomycetes</taxon>
        <taxon>Kitasatosporales</taxon>
        <taxon>Streptomycetaceae</taxon>
        <taxon>Streptomyces</taxon>
        <taxon>Streptomyces violaceusniger group</taxon>
    </lineage>
</organism>
<dbReference type="SUPFAM" id="SSF49299">
    <property type="entry name" value="PKD domain"/>
    <property type="match status" value="2"/>
</dbReference>
<dbReference type="SMART" id="SM00089">
    <property type="entry name" value="PKD"/>
    <property type="match status" value="6"/>
</dbReference>
<accession>A0A499V0M2</accession>
<dbReference type="Pfam" id="PF16640">
    <property type="entry name" value="Big_3_5"/>
    <property type="match status" value="26"/>
</dbReference>
<dbReference type="InterPro" id="IPR014756">
    <property type="entry name" value="Ig_E-set"/>
</dbReference>
<feature type="region of interest" description="Disordered" evidence="1">
    <location>
        <begin position="2121"/>
        <end position="2148"/>
    </location>
</feature>